<reference evidence="2 3" key="1">
    <citation type="submission" date="2013-03" db="EMBL/GenBank/DDBJ databases">
        <title>The Genome Sequence of Capronia epimyces CBS 606.96.</title>
        <authorList>
            <consortium name="The Broad Institute Genomics Platform"/>
            <person name="Cuomo C."/>
            <person name="de Hoog S."/>
            <person name="Gorbushina A."/>
            <person name="Walker B."/>
            <person name="Young S.K."/>
            <person name="Zeng Q."/>
            <person name="Gargeya S."/>
            <person name="Fitzgerald M."/>
            <person name="Haas B."/>
            <person name="Abouelleil A."/>
            <person name="Allen A.W."/>
            <person name="Alvarado L."/>
            <person name="Arachchi H.M."/>
            <person name="Berlin A.M."/>
            <person name="Chapman S.B."/>
            <person name="Gainer-Dewar J."/>
            <person name="Goldberg J."/>
            <person name="Griggs A."/>
            <person name="Gujja S."/>
            <person name="Hansen M."/>
            <person name="Howarth C."/>
            <person name="Imamovic A."/>
            <person name="Ireland A."/>
            <person name="Larimer J."/>
            <person name="McCowan C."/>
            <person name="Murphy C."/>
            <person name="Pearson M."/>
            <person name="Poon T.W."/>
            <person name="Priest M."/>
            <person name="Roberts A."/>
            <person name="Saif S."/>
            <person name="Shea T."/>
            <person name="Sisk P."/>
            <person name="Sykes S."/>
            <person name="Wortman J."/>
            <person name="Nusbaum C."/>
            <person name="Birren B."/>
        </authorList>
    </citation>
    <scope>NUCLEOTIDE SEQUENCE [LARGE SCALE GENOMIC DNA]</scope>
    <source>
        <strain evidence="2 3">CBS 606.96</strain>
    </source>
</reference>
<feature type="compositionally biased region" description="Polar residues" evidence="1">
    <location>
        <begin position="422"/>
        <end position="432"/>
    </location>
</feature>
<dbReference type="OrthoDB" id="4119788at2759"/>
<dbReference type="AlphaFoldDB" id="W9YAG3"/>
<dbReference type="STRING" id="1182542.W9YAG3"/>
<feature type="region of interest" description="Disordered" evidence="1">
    <location>
        <begin position="34"/>
        <end position="58"/>
    </location>
</feature>
<feature type="compositionally biased region" description="Low complexity" evidence="1">
    <location>
        <begin position="85"/>
        <end position="99"/>
    </location>
</feature>
<dbReference type="GeneID" id="19172932"/>
<feature type="compositionally biased region" description="Pro residues" evidence="1">
    <location>
        <begin position="338"/>
        <end position="351"/>
    </location>
</feature>
<comment type="caution">
    <text evidence="2">The sequence shown here is derived from an EMBL/GenBank/DDBJ whole genome shotgun (WGS) entry which is preliminary data.</text>
</comment>
<dbReference type="HOGENOM" id="CLU_049196_0_0_1"/>
<sequence>MSEISILGFKPDSESPDTDIIHWAILISPLTTNRSEPQKHKARFFSPRSSKTSMSQDDESQLFDMHDHRLRQQTYPVPIVRDESPSTSTSPSPSVPTTVVASNTTNRIFSLTETLDSSTSSLPATNDATPTTTSITSVTNQTLPLYLRIKLGTHHSSPHKAAQKLYSVLYCTPTYGPEDDWLRAALDTLLGSGLLEPSTNINIGVPLESYDASRVHDFAREAAKEAIILSESQHRPQPRLDPQDYNDPDSELNPVLEMDYPAHLARIAGVKALFRPHSHSFSRRSTRSSSSLHSSAPSTPRSLSQTHLQVVEPDVHPQQPQPQLEPRPLPQPASLADEPPPAYTPSNPPSPTLTSSVPVPTPAASTAISTGTATATSTGTRTTPTPLEARATGVRKSKNHATAFLSGHYKSFLGLRISQSPNACRQHNSTRPAQERWSFERQDDPYAGLM</sequence>
<feature type="region of interest" description="Disordered" evidence="1">
    <location>
        <begin position="80"/>
        <end position="99"/>
    </location>
</feature>
<proteinExistence type="predicted"/>
<gene>
    <name evidence="2" type="ORF">A1O3_08846</name>
</gene>
<feature type="compositionally biased region" description="Basic and acidic residues" evidence="1">
    <location>
        <begin position="433"/>
        <end position="444"/>
    </location>
</feature>
<protein>
    <submittedName>
        <fullName evidence="2">Uncharacterized protein</fullName>
    </submittedName>
</protein>
<feature type="compositionally biased region" description="Low complexity" evidence="1">
    <location>
        <begin position="352"/>
        <end position="386"/>
    </location>
</feature>
<feature type="region of interest" description="Disordered" evidence="1">
    <location>
        <begin position="422"/>
        <end position="450"/>
    </location>
</feature>
<feature type="region of interest" description="Disordered" evidence="1">
    <location>
        <begin position="280"/>
        <end position="395"/>
    </location>
</feature>
<dbReference type="RefSeq" id="XP_007737132.1">
    <property type="nucleotide sequence ID" value="XM_007738942.1"/>
</dbReference>
<dbReference type="Proteomes" id="UP000019478">
    <property type="component" value="Unassembled WGS sequence"/>
</dbReference>
<feature type="compositionally biased region" description="Low complexity" evidence="1">
    <location>
        <begin position="287"/>
        <end position="302"/>
    </location>
</feature>
<evidence type="ECO:0000313" key="2">
    <source>
        <dbReference type="EMBL" id="EXJ79344.1"/>
    </source>
</evidence>
<keyword evidence="3" id="KW-1185">Reference proteome</keyword>
<accession>W9YAG3</accession>
<feature type="compositionally biased region" description="Pro residues" evidence="1">
    <location>
        <begin position="319"/>
        <end position="331"/>
    </location>
</feature>
<organism evidence="2 3">
    <name type="scientific">Capronia epimyces CBS 606.96</name>
    <dbReference type="NCBI Taxonomy" id="1182542"/>
    <lineage>
        <taxon>Eukaryota</taxon>
        <taxon>Fungi</taxon>
        <taxon>Dikarya</taxon>
        <taxon>Ascomycota</taxon>
        <taxon>Pezizomycotina</taxon>
        <taxon>Eurotiomycetes</taxon>
        <taxon>Chaetothyriomycetidae</taxon>
        <taxon>Chaetothyriales</taxon>
        <taxon>Herpotrichiellaceae</taxon>
        <taxon>Capronia</taxon>
    </lineage>
</organism>
<evidence type="ECO:0000256" key="1">
    <source>
        <dbReference type="SAM" id="MobiDB-lite"/>
    </source>
</evidence>
<evidence type="ECO:0000313" key="3">
    <source>
        <dbReference type="Proteomes" id="UP000019478"/>
    </source>
</evidence>
<name>W9YAG3_9EURO</name>
<feature type="region of interest" description="Disordered" evidence="1">
    <location>
        <begin position="229"/>
        <end position="254"/>
    </location>
</feature>
<dbReference type="EMBL" id="AMGY01000008">
    <property type="protein sequence ID" value="EXJ79344.1"/>
    <property type="molecule type" value="Genomic_DNA"/>
</dbReference>